<evidence type="ECO:0000256" key="1">
    <source>
        <dbReference type="SAM" id="Coils"/>
    </source>
</evidence>
<keyword evidence="3" id="KW-1185">Reference proteome</keyword>
<evidence type="ECO:0000313" key="3">
    <source>
        <dbReference type="Proteomes" id="UP000501568"/>
    </source>
</evidence>
<dbReference type="RefSeq" id="WP_165328436.1">
    <property type="nucleotide sequence ID" value="NZ_CP049109.1"/>
</dbReference>
<gene>
    <name evidence="2" type="ORF">G5C33_18105</name>
</gene>
<keyword evidence="1" id="KW-0175">Coiled coil</keyword>
<organism evidence="2 3">
    <name type="scientific">Stakelama tenebrarum</name>
    <dbReference type="NCBI Taxonomy" id="2711215"/>
    <lineage>
        <taxon>Bacteria</taxon>
        <taxon>Pseudomonadati</taxon>
        <taxon>Pseudomonadota</taxon>
        <taxon>Alphaproteobacteria</taxon>
        <taxon>Sphingomonadales</taxon>
        <taxon>Sphingomonadaceae</taxon>
        <taxon>Stakelama</taxon>
    </lineage>
</organism>
<dbReference type="EMBL" id="CP049109">
    <property type="protein sequence ID" value="QIG81509.1"/>
    <property type="molecule type" value="Genomic_DNA"/>
</dbReference>
<reference evidence="2 3" key="1">
    <citation type="submission" date="2020-02" db="EMBL/GenBank/DDBJ databases">
        <authorList>
            <person name="Zheng R.K."/>
            <person name="Sun C.M."/>
        </authorList>
    </citation>
    <scope>NUCLEOTIDE SEQUENCE [LARGE SCALE GENOMIC DNA]</scope>
    <source>
        <strain evidence="3">zrk23</strain>
    </source>
</reference>
<dbReference type="KEGG" id="spzr:G5C33_18105"/>
<feature type="coiled-coil region" evidence="1">
    <location>
        <begin position="24"/>
        <end position="58"/>
    </location>
</feature>
<sequence>MTRSLPDRIAGRLDPEGAVAAVAAEVIQEKAEALADTKRKLKERLAALAEATDDTERAQALRAAADAAYGFVIQRELCGLRDSDGALAQLGAPRAVIVRMGVR</sequence>
<dbReference type="InterPro" id="IPR046606">
    <property type="entry name" value="DUF6665"/>
</dbReference>
<dbReference type="AlphaFoldDB" id="A0A6G6Y9B3"/>
<evidence type="ECO:0000313" key="2">
    <source>
        <dbReference type="EMBL" id="QIG81509.1"/>
    </source>
</evidence>
<dbReference type="Pfam" id="PF20370">
    <property type="entry name" value="DUF6665"/>
    <property type="match status" value="1"/>
</dbReference>
<name>A0A6G6Y9B3_9SPHN</name>
<proteinExistence type="predicted"/>
<dbReference type="Proteomes" id="UP000501568">
    <property type="component" value="Chromosome"/>
</dbReference>
<accession>A0A6G6Y9B3</accession>
<protein>
    <submittedName>
        <fullName evidence="2">Uncharacterized protein</fullName>
    </submittedName>
</protein>